<evidence type="ECO:0000256" key="1">
    <source>
        <dbReference type="SAM" id="MobiDB-lite"/>
    </source>
</evidence>
<proteinExistence type="predicted"/>
<protein>
    <submittedName>
        <fullName evidence="2">Uncharacterized protein</fullName>
    </submittedName>
</protein>
<dbReference type="AlphaFoldDB" id="A0A820RQS0"/>
<feature type="region of interest" description="Disordered" evidence="1">
    <location>
        <begin position="50"/>
        <end position="76"/>
    </location>
</feature>
<dbReference type="EMBL" id="CAJOBB010029851">
    <property type="protein sequence ID" value="CAF4439778.1"/>
    <property type="molecule type" value="Genomic_DNA"/>
</dbReference>
<feature type="non-terminal residue" evidence="2">
    <location>
        <position position="1"/>
    </location>
</feature>
<accession>A0A820RQS0</accession>
<gene>
    <name evidence="2" type="ORF">KXQ929_LOCUS53311</name>
</gene>
<evidence type="ECO:0000313" key="2">
    <source>
        <dbReference type="EMBL" id="CAF4439778.1"/>
    </source>
</evidence>
<evidence type="ECO:0000313" key="3">
    <source>
        <dbReference type="Proteomes" id="UP000663868"/>
    </source>
</evidence>
<reference evidence="2" key="1">
    <citation type="submission" date="2021-02" db="EMBL/GenBank/DDBJ databases">
        <authorList>
            <person name="Nowell W R."/>
        </authorList>
    </citation>
    <scope>NUCLEOTIDE SEQUENCE</scope>
</reference>
<sequence>DLAEQPPMGSLPSSSKESMTSENVDQTFISKQFDFLNDEDSIHEMFPITTDTQDFGDEDDGPMPYDDPPIPADHEV</sequence>
<feature type="compositionally biased region" description="Pro residues" evidence="1">
    <location>
        <begin position="65"/>
        <end position="76"/>
    </location>
</feature>
<dbReference type="Proteomes" id="UP000663868">
    <property type="component" value="Unassembled WGS sequence"/>
</dbReference>
<comment type="caution">
    <text evidence="2">The sequence shown here is derived from an EMBL/GenBank/DDBJ whole genome shotgun (WGS) entry which is preliminary data.</text>
</comment>
<name>A0A820RQS0_9BILA</name>
<organism evidence="2 3">
    <name type="scientific">Adineta steineri</name>
    <dbReference type="NCBI Taxonomy" id="433720"/>
    <lineage>
        <taxon>Eukaryota</taxon>
        <taxon>Metazoa</taxon>
        <taxon>Spiralia</taxon>
        <taxon>Gnathifera</taxon>
        <taxon>Rotifera</taxon>
        <taxon>Eurotatoria</taxon>
        <taxon>Bdelloidea</taxon>
        <taxon>Adinetida</taxon>
        <taxon>Adinetidae</taxon>
        <taxon>Adineta</taxon>
    </lineage>
</organism>
<feature type="region of interest" description="Disordered" evidence="1">
    <location>
        <begin position="1"/>
        <end position="25"/>
    </location>
</feature>
<feature type="compositionally biased region" description="Polar residues" evidence="1">
    <location>
        <begin position="11"/>
        <end position="25"/>
    </location>
</feature>